<dbReference type="SUPFAM" id="SSF53474">
    <property type="entry name" value="alpha/beta-Hydrolases"/>
    <property type="match status" value="1"/>
</dbReference>
<evidence type="ECO:0000256" key="8">
    <source>
        <dbReference type="RuleBase" id="RU361238"/>
    </source>
</evidence>
<dbReference type="Gene3D" id="3.40.50.1820">
    <property type="entry name" value="alpha/beta hydrolase"/>
    <property type="match status" value="2"/>
</dbReference>
<dbReference type="InterPro" id="IPR011118">
    <property type="entry name" value="Tannase/feruloyl_esterase"/>
</dbReference>
<keyword evidence="4" id="KW-0732">Signal</keyword>
<dbReference type="GO" id="GO:0046872">
    <property type="term" value="F:metal ion binding"/>
    <property type="evidence" value="ECO:0007669"/>
    <property type="project" value="UniProtKB-KW"/>
</dbReference>
<evidence type="ECO:0000313" key="9">
    <source>
        <dbReference type="EMBL" id="KAF3011130.1"/>
    </source>
</evidence>
<dbReference type="InterPro" id="IPR029058">
    <property type="entry name" value="AB_hydrolase_fold"/>
</dbReference>
<keyword evidence="2" id="KW-0719">Serine esterase</keyword>
<dbReference type="EC" id="3.1.1.-" evidence="8"/>
<dbReference type="PANTHER" id="PTHR33938">
    <property type="entry name" value="FERULOYL ESTERASE B-RELATED"/>
    <property type="match status" value="1"/>
</dbReference>
<evidence type="ECO:0000256" key="7">
    <source>
        <dbReference type="ARBA" id="ARBA00023157"/>
    </source>
</evidence>
<evidence type="ECO:0000256" key="4">
    <source>
        <dbReference type="ARBA" id="ARBA00022729"/>
    </source>
</evidence>
<dbReference type="OrthoDB" id="3039123at2759"/>
<comment type="similarity">
    <text evidence="1 8">Belongs to the tannase family.</text>
</comment>
<evidence type="ECO:0000256" key="1">
    <source>
        <dbReference type="ARBA" id="ARBA00006249"/>
    </source>
</evidence>
<dbReference type="GO" id="GO:0030600">
    <property type="term" value="F:feruloyl esterase activity"/>
    <property type="evidence" value="ECO:0007669"/>
    <property type="project" value="UniProtKB-ARBA"/>
</dbReference>
<gene>
    <name evidence="9" type="ORF">E8E13_011426</name>
</gene>
<keyword evidence="3" id="KW-0479">Metal-binding</keyword>
<evidence type="ECO:0000256" key="3">
    <source>
        <dbReference type="ARBA" id="ARBA00022723"/>
    </source>
</evidence>
<reference evidence="9" key="1">
    <citation type="submission" date="2019-04" db="EMBL/GenBank/DDBJ databases">
        <title>Sequencing of skin fungus with MAO and IRED activity.</title>
        <authorList>
            <person name="Marsaioli A.J."/>
            <person name="Bonatto J.M.C."/>
            <person name="Reis Junior O."/>
        </authorList>
    </citation>
    <scope>NUCLEOTIDE SEQUENCE</scope>
    <source>
        <strain evidence="9">30M1</strain>
    </source>
</reference>
<dbReference type="Proteomes" id="UP000801428">
    <property type="component" value="Unassembled WGS sequence"/>
</dbReference>
<accession>A0A9P4TQF5</accession>
<dbReference type="AlphaFoldDB" id="A0A9P4TQF5"/>
<dbReference type="Pfam" id="PF07519">
    <property type="entry name" value="Tannase"/>
    <property type="match status" value="1"/>
</dbReference>
<dbReference type="EMBL" id="SWKU01000001">
    <property type="protein sequence ID" value="KAF3011130.1"/>
    <property type="molecule type" value="Genomic_DNA"/>
</dbReference>
<keyword evidence="10" id="KW-1185">Reference proteome</keyword>
<keyword evidence="6" id="KW-0106">Calcium</keyword>
<dbReference type="PANTHER" id="PTHR33938:SF13">
    <property type="entry name" value="CARBOXYLIC ESTER HYDROLASE"/>
    <property type="match status" value="1"/>
</dbReference>
<name>A0A9P4TQF5_CURKU</name>
<keyword evidence="5 8" id="KW-0378">Hydrolase</keyword>
<proteinExistence type="inferred from homology"/>
<protein>
    <recommendedName>
        <fullName evidence="8">Carboxylic ester hydrolase</fullName>
        <ecNumber evidence="8">3.1.1.-</ecNumber>
    </recommendedName>
</protein>
<comment type="caution">
    <text evidence="9">The sequence shown here is derived from an EMBL/GenBank/DDBJ whole genome shotgun (WGS) entry which is preliminary data.</text>
</comment>
<evidence type="ECO:0000313" key="10">
    <source>
        <dbReference type="Proteomes" id="UP000801428"/>
    </source>
</evidence>
<sequence>MTNCSAQAITFPTIFGAEFTSVQASLIQNYSLSPLIRNPRRFRDDDFGRNMTFCNVTLKHTHPGQNDTTTSRVLLPIQPEWNGRLKMVGGGGWQAGLTLYTDQSMSLAVADGYATVTTDGSVSPKGPEDWALLSPGNINALALQNWAYISLKDAALAAKSVVASFFGRPSDFSYFEGCSQGGRQGLMFAQRYPDIFDGIQAAAPVINPEWTWASYFPQQVMNEMDQYPHACEIDALTNLAIEACDPQDGLRDGIISDEDACSFDPYTAVGKTLNCSSPSAPKAISKTAAIVADAAWNGAKRADGTFLWPTMGHQTNLTQPEGLARTVCADNGTCAGVGNVLLTTAIRLLGRKDLDFDVSSMSRREYEQTLHSAVDEFESTVGARSPDLYEFKYAGGKLLTYHGLADEIVPYGNSRRYYKAVTALHPDVHDFYRLFEAPGLGHCQGGIGGYPARSFEALVAWVEKGIAPEALEAINYANRTNLLCPYPKKAVYLGYGAEYSARDFACQ</sequence>
<evidence type="ECO:0000256" key="6">
    <source>
        <dbReference type="ARBA" id="ARBA00022837"/>
    </source>
</evidence>
<evidence type="ECO:0000256" key="2">
    <source>
        <dbReference type="ARBA" id="ARBA00022487"/>
    </source>
</evidence>
<keyword evidence="7" id="KW-1015">Disulfide bond</keyword>
<evidence type="ECO:0000256" key="5">
    <source>
        <dbReference type="ARBA" id="ARBA00022801"/>
    </source>
</evidence>
<organism evidence="9 10">
    <name type="scientific">Curvularia kusanoi</name>
    <name type="common">Cochliobolus kusanoi</name>
    <dbReference type="NCBI Taxonomy" id="90978"/>
    <lineage>
        <taxon>Eukaryota</taxon>
        <taxon>Fungi</taxon>
        <taxon>Dikarya</taxon>
        <taxon>Ascomycota</taxon>
        <taxon>Pezizomycotina</taxon>
        <taxon>Dothideomycetes</taxon>
        <taxon>Pleosporomycetidae</taxon>
        <taxon>Pleosporales</taxon>
        <taxon>Pleosporineae</taxon>
        <taxon>Pleosporaceae</taxon>
        <taxon>Curvularia</taxon>
    </lineage>
</organism>